<dbReference type="AlphaFoldDB" id="A0A917NBS9"/>
<evidence type="ECO:0000256" key="6">
    <source>
        <dbReference type="ARBA" id="ARBA00023204"/>
    </source>
</evidence>
<comment type="similarity">
    <text evidence="2">Belongs to the FPG family.</text>
</comment>
<dbReference type="SMART" id="SM01232">
    <property type="entry name" value="H2TH"/>
    <property type="match status" value="1"/>
</dbReference>
<dbReference type="Gene3D" id="1.10.8.50">
    <property type="match status" value="1"/>
</dbReference>
<reference evidence="11" key="1">
    <citation type="journal article" date="2014" name="Int. J. Syst. Evol. Microbiol.">
        <title>Complete genome sequence of Corynebacterium casei LMG S-19264T (=DSM 44701T), isolated from a smear-ripened cheese.</title>
        <authorList>
            <consortium name="US DOE Joint Genome Institute (JGI-PGF)"/>
            <person name="Walter F."/>
            <person name="Albersmeier A."/>
            <person name="Kalinowski J."/>
            <person name="Ruckert C."/>
        </authorList>
    </citation>
    <scope>NUCLEOTIDE SEQUENCE</scope>
    <source>
        <strain evidence="11">JCM 13919</strain>
    </source>
</reference>
<evidence type="ECO:0000256" key="3">
    <source>
        <dbReference type="ARBA" id="ARBA00022763"/>
    </source>
</evidence>
<keyword evidence="4" id="KW-0378">Hydrolase</keyword>
<dbReference type="Pfam" id="PF01149">
    <property type="entry name" value="Fapy_DNA_glyco"/>
    <property type="match status" value="1"/>
</dbReference>
<dbReference type="GO" id="GO:0008534">
    <property type="term" value="F:oxidized purine nucleobase lesion DNA N-glycosylase activity"/>
    <property type="evidence" value="ECO:0007669"/>
    <property type="project" value="UniProtKB-EC"/>
</dbReference>
<dbReference type="Proteomes" id="UP000630149">
    <property type="component" value="Unassembled WGS sequence"/>
</dbReference>
<dbReference type="GO" id="GO:0003906">
    <property type="term" value="F:DNA-(apurinic or apyrimidinic site) endonuclease activity"/>
    <property type="evidence" value="ECO:0007669"/>
    <property type="project" value="InterPro"/>
</dbReference>
<dbReference type="OrthoDB" id="5657047at2"/>
<evidence type="ECO:0000256" key="9">
    <source>
        <dbReference type="ARBA" id="ARBA00023295"/>
    </source>
</evidence>
<dbReference type="GO" id="GO:0003684">
    <property type="term" value="F:damaged DNA binding"/>
    <property type="evidence" value="ECO:0007669"/>
    <property type="project" value="InterPro"/>
</dbReference>
<evidence type="ECO:0000256" key="8">
    <source>
        <dbReference type="ARBA" id="ARBA00023268"/>
    </source>
</evidence>
<evidence type="ECO:0000256" key="4">
    <source>
        <dbReference type="ARBA" id="ARBA00022801"/>
    </source>
</evidence>
<dbReference type="InterPro" id="IPR010979">
    <property type="entry name" value="Ribosomal_uS13-like_H2TH"/>
</dbReference>
<keyword evidence="7" id="KW-0456">Lyase</keyword>
<dbReference type="SMART" id="SM00898">
    <property type="entry name" value="Fapy_DNA_glyco"/>
    <property type="match status" value="1"/>
</dbReference>
<comment type="caution">
    <text evidence="11">The sequence shown here is derived from an EMBL/GenBank/DDBJ whole genome shotgun (WGS) entry which is preliminary data.</text>
</comment>
<evidence type="ECO:0000256" key="2">
    <source>
        <dbReference type="ARBA" id="ARBA00009409"/>
    </source>
</evidence>
<evidence type="ECO:0000313" key="11">
    <source>
        <dbReference type="EMBL" id="GGI81674.1"/>
    </source>
</evidence>
<dbReference type="GO" id="GO:0006284">
    <property type="term" value="P:base-excision repair"/>
    <property type="evidence" value="ECO:0007669"/>
    <property type="project" value="InterPro"/>
</dbReference>
<keyword evidence="6" id="KW-0234">DNA repair</keyword>
<protein>
    <submittedName>
        <fullName evidence="11">Formamidopyrimidine-DNA glycosylase</fullName>
    </submittedName>
</protein>
<dbReference type="RefSeq" id="WP_131775719.1">
    <property type="nucleotide sequence ID" value="NZ_BMOB01000002.1"/>
</dbReference>
<dbReference type="GO" id="GO:0016829">
    <property type="term" value="F:lyase activity"/>
    <property type="evidence" value="ECO:0007669"/>
    <property type="project" value="UniProtKB-KW"/>
</dbReference>
<feature type="domain" description="Formamidopyrimidine-DNA glycosylase catalytic" evidence="10">
    <location>
        <begin position="2"/>
        <end position="118"/>
    </location>
</feature>
<evidence type="ECO:0000259" key="10">
    <source>
        <dbReference type="PROSITE" id="PS51068"/>
    </source>
</evidence>
<accession>A0A917NBS9</accession>
<evidence type="ECO:0000256" key="1">
    <source>
        <dbReference type="ARBA" id="ARBA00001668"/>
    </source>
</evidence>
<dbReference type="InterPro" id="IPR035937">
    <property type="entry name" value="FPG_N"/>
</dbReference>
<dbReference type="SUPFAM" id="SSF46946">
    <property type="entry name" value="S13-like H2TH domain"/>
    <property type="match status" value="1"/>
</dbReference>
<dbReference type="InterPro" id="IPR015886">
    <property type="entry name" value="H2TH_FPG"/>
</dbReference>
<dbReference type="InterPro" id="IPR012319">
    <property type="entry name" value="FPG_cat"/>
</dbReference>
<name>A0A917NBS9_9GAMM</name>
<dbReference type="PROSITE" id="PS51068">
    <property type="entry name" value="FPG_CAT"/>
    <property type="match status" value="1"/>
</dbReference>
<gene>
    <name evidence="11" type="primary">mutM</name>
    <name evidence="11" type="ORF">GCM10007966_07710</name>
</gene>
<keyword evidence="8" id="KW-0511">Multifunctional enzyme</keyword>
<dbReference type="Gene3D" id="3.20.190.10">
    <property type="entry name" value="MutM-like, N-terminal"/>
    <property type="match status" value="1"/>
</dbReference>
<dbReference type="GO" id="GO:0008270">
    <property type="term" value="F:zinc ion binding"/>
    <property type="evidence" value="ECO:0007669"/>
    <property type="project" value="InterPro"/>
</dbReference>
<keyword evidence="12" id="KW-1185">Reference proteome</keyword>
<evidence type="ECO:0000256" key="5">
    <source>
        <dbReference type="ARBA" id="ARBA00023125"/>
    </source>
</evidence>
<keyword evidence="5" id="KW-0238">DNA-binding</keyword>
<comment type="catalytic activity">
    <reaction evidence="1">
        <text>Hydrolysis of DNA containing ring-opened 7-methylguanine residues, releasing 2,6-diamino-4-hydroxy-5-(N-methyl)formamidopyrimidine.</text>
        <dbReference type="EC" id="3.2.2.23"/>
    </reaction>
</comment>
<dbReference type="PANTHER" id="PTHR22993">
    <property type="entry name" value="FORMAMIDOPYRIMIDINE-DNA GLYCOSYLASE"/>
    <property type="match status" value="1"/>
</dbReference>
<dbReference type="PANTHER" id="PTHR22993:SF9">
    <property type="entry name" value="FORMAMIDOPYRIMIDINE-DNA GLYCOSYLASE"/>
    <property type="match status" value="1"/>
</dbReference>
<dbReference type="EMBL" id="BMOB01000002">
    <property type="protein sequence ID" value="GGI81674.1"/>
    <property type="molecule type" value="Genomic_DNA"/>
</dbReference>
<keyword evidence="3" id="KW-0227">DNA damage</keyword>
<evidence type="ECO:0000313" key="12">
    <source>
        <dbReference type="Proteomes" id="UP000630149"/>
    </source>
</evidence>
<dbReference type="Pfam" id="PF06831">
    <property type="entry name" value="H2TH"/>
    <property type="match status" value="1"/>
</dbReference>
<sequence>MPELPQVKGFVTYFKSTCLHKKIDTTYCEDEDFIENTSCSYLQHVLNGRQFIDVYRRGKYLIAELDDNHVFVLHFGMTGNLSYGLKKNVSDDDKQYAKVILEFEKDYQLLLINVRKLGKLYLTTSLENIKPLKNMGPEPLKLEETNFITLLENHPNKNIKSFLMDQSLIAGIGNELSNELLFQAEIDPHLKIKNINDKKRKKLYAAMQDILKKAVNIFTKNKDSSQYPKSWLLAHQEDLVCPKNKKHDLKKETIAGRSAIYCPLHQSN</sequence>
<proteinExistence type="inferred from homology"/>
<keyword evidence="9" id="KW-0326">Glycosidase</keyword>
<organism evidence="11 12">
    <name type="scientific">Legionella impletisoli</name>
    <dbReference type="NCBI Taxonomy" id="343510"/>
    <lineage>
        <taxon>Bacteria</taxon>
        <taxon>Pseudomonadati</taxon>
        <taxon>Pseudomonadota</taxon>
        <taxon>Gammaproteobacteria</taxon>
        <taxon>Legionellales</taxon>
        <taxon>Legionellaceae</taxon>
        <taxon>Legionella</taxon>
    </lineage>
</organism>
<evidence type="ECO:0000256" key="7">
    <source>
        <dbReference type="ARBA" id="ARBA00023239"/>
    </source>
</evidence>
<reference evidence="11" key="2">
    <citation type="submission" date="2020-09" db="EMBL/GenBank/DDBJ databases">
        <authorList>
            <person name="Sun Q."/>
            <person name="Ohkuma M."/>
        </authorList>
    </citation>
    <scope>NUCLEOTIDE SEQUENCE</scope>
    <source>
        <strain evidence="11">JCM 13919</strain>
    </source>
</reference>
<dbReference type="SUPFAM" id="SSF81624">
    <property type="entry name" value="N-terminal domain of MutM-like DNA repair proteins"/>
    <property type="match status" value="1"/>
</dbReference>